<evidence type="ECO:0000313" key="19">
    <source>
        <dbReference type="EMBL" id="QOP42038.1"/>
    </source>
</evidence>
<comment type="catalytic activity">
    <reaction evidence="12 13">
        <text>S-sulfanyl-L-cysteinyl-[SoxY protein] + thiosulfate + 2 Fe(III)-[cytochrome c] = S-(2-sulfodisulfanyl)-L-cysteinyl-[SoxY protein] + 2 Fe(II)-[cytochrome c] + 2 H(+)</text>
        <dbReference type="Rhea" id="RHEA:51224"/>
        <dbReference type="Rhea" id="RHEA-COMP:10350"/>
        <dbReference type="Rhea" id="RHEA-COMP:14399"/>
        <dbReference type="Rhea" id="RHEA-COMP:14689"/>
        <dbReference type="Rhea" id="RHEA-COMP:14690"/>
        <dbReference type="ChEBI" id="CHEBI:15378"/>
        <dbReference type="ChEBI" id="CHEBI:29033"/>
        <dbReference type="ChEBI" id="CHEBI:29034"/>
        <dbReference type="ChEBI" id="CHEBI:33542"/>
        <dbReference type="ChEBI" id="CHEBI:61963"/>
        <dbReference type="ChEBI" id="CHEBI:140664"/>
        <dbReference type="EC" id="2.8.5.2"/>
    </reaction>
</comment>
<dbReference type="PIRSF" id="PIRSF038455">
    <property type="entry name" value="SoxA"/>
    <property type="match status" value="1"/>
</dbReference>
<keyword evidence="7 13" id="KW-0574">Periplasm</keyword>
<feature type="signal peptide" evidence="17">
    <location>
        <begin position="1"/>
        <end position="20"/>
    </location>
</feature>
<evidence type="ECO:0000256" key="2">
    <source>
        <dbReference type="ARBA" id="ARBA00022448"/>
    </source>
</evidence>
<evidence type="ECO:0000256" key="12">
    <source>
        <dbReference type="ARBA" id="ARBA00048423"/>
    </source>
</evidence>
<reference evidence="19 20" key="1">
    <citation type="submission" date="2019-06" db="EMBL/GenBank/DDBJ databases">
        <title>Sulfurimonas gotlandica sp. nov., a chemoautotrophic and psychrotolerant epsilonproteobacterium isolated from a pelagic redoxcline, and an emended description of the genus Sulfurimonas.</title>
        <authorList>
            <person name="Wang S."/>
            <person name="Jiang L."/>
            <person name="Shao Z."/>
        </authorList>
    </citation>
    <scope>NUCLEOTIDE SEQUENCE [LARGE SCALE GENOMIC DNA]</scope>
    <source>
        <strain evidence="19 20">B2</strain>
    </source>
</reference>
<dbReference type="GO" id="GO:0016740">
    <property type="term" value="F:transferase activity"/>
    <property type="evidence" value="ECO:0007669"/>
    <property type="project" value="UniProtKB-KW"/>
</dbReference>
<evidence type="ECO:0000256" key="10">
    <source>
        <dbReference type="ARBA" id="ARBA00025746"/>
    </source>
</evidence>
<dbReference type="GO" id="GO:0020037">
    <property type="term" value="F:heme binding"/>
    <property type="evidence" value="ECO:0007669"/>
    <property type="project" value="InterPro"/>
</dbReference>
<keyword evidence="3 13" id="KW-0349">Heme</keyword>
<evidence type="ECO:0000256" key="15">
    <source>
        <dbReference type="PIRSR" id="PIRSR038455-2"/>
    </source>
</evidence>
<comment type="cofactor">
    <cofactor evidence="15">
        <name>heme</name>
        <dbReference type="ChEBI" id="CHEBI:30413"/>
    </cofactor>
    <text evidence="15">Binds 2 heme groups per subunit.</text>
</comment>
<accession>A0A7M1AZR8</accession>
<keyword evidence="2 13" id="KW-0813">Transport</keyword>
<feature type="domain" description="Cytochrome c" evidence="18">
    <location>
        <begin position="145"/>
        <end position="256"/>
    </location>
</feature>
<evidence type="ECO:0000259" key="18">
    <source>
        <dbReference type="PROSITE" id="PS51007"/>
    </source>
</evidence>
<feature type="binding site" description="covalent" evidence="15">
    <location>
        <position position="165"/>
    </location>
    <ligand>
        <name>heme c</name>
        <dbReference type="ChEBI" id="CHEBI:61717"/>
        <label>2</label>
    </ligand>
</feature>
<evidence type="ECO:0000256" key="6">
    <source>
        <dbReference type="ARBA" id="ARBA00022729"/>
    </source>
</evidence>
<gene>
    <name evidence="19" type="primary">soxA</name>
    <name evidence="19" type="ORF">FJR03_09940</name>
</gene>
<comment type="subcellular location">
    <subcellularLocation>
        <location evidence="1 13">Periplasm</location>
    </subcellularLocation>
</comment>
<keyword evidence="4 13" id="KW-0808">Transferase</keyword>
<comment type="catalytic activity">
    <reaction evidence="11 13">
        <text>L-cysteinyl-[SoxY protein] + thiosulfate + 2 Fe(III)-[cytochrome c] = S-sulfosulfanyl-L-cysteinyl-[SoxY protein] + 2 Fe(II)-[cytochrome c] + 2 H(+)</text>
        <dbReference type="Rhea" id="RHEA:56720"/>
        <dbReference type="Rhea" id="RHEA-COMP:10350"/>
        <dbReference type="Rhea" id="RHEA-COMP:14328"/>
        <dbReference type="Rhea" id="RHEA-COMP:14399"/>
        <dbReference type="Rhea" id="RHEA-COMP:14691"/>
        <dbReference type="ChEBI" id="CHEBI:15378"/>
        <dbReference type="ChEBI" id="CHEBI:29033"/>
        <dbReference type="ChEBI" id="CHEBI:29034"/>
        <dbReference type="ChEBI" id="CHEBI:29950"/>
        <dbReference type="ChEBI" id="CHEBI:33542"/>
        <dbReference type="ChEBI" id="CHEBI:139321"/>
        <dbReference type="EC" id="2.8.5.2"/>
    </reaction>
</comment>
<feature type="binding site" evidence="15">
    <location>
        <position position="213"/>
    </location>
    <ligand>
        <name>substrate</name>
    </ligand>
</feature>
<dbReference type="KEGG" id="smax:FJR03_09940"/>
<dbReference type="AlphaFoldDB" id="A0A7M1AZR8"/>
<keyword evidence="9 13" id="KW-0408">Iron</keyword>
<feature type="binding site" description="covalent" evidence="15">
    <location>
        <position position="168"/>
    </location>
    <ligand>
        <name>heme c</name>
        <dbReference type="ChEBI" id="CHEBI:61717"/>
        <label>2</label>
    </ligand>
</feature>
<dbReference type="InterPro" id="IPR036909">
    <property type="entry name" value="Cyt_c-like_dom_sf"/>
</dbReference>
<dbReference type="InterPro" id="IPR025710">
    <property type="entry name" value="SoxA"/>
</dbReference>
<organism evidence="19 20">
    <name type="scientific">Sulfurimonas marina</name>
    <dbReference type="NCBI Taxonomy" id="2590551"/>
    <lineage>
        <taxon>Bacteria</taxon>
        <taxon>Pseudomonadati</taxon>
        <taxon>Campylobacterota</taxon>
        <taxon>Epsilonproteobacteria</taxon>
        <taxon>Campylobacterales</taxon>
        <taxon>Sulfurimonadaceae</taxon>
        <taxon>Sulfurimonas</taxon>
    </lineage>
</organism>
<dbReference type="SUPFAM" id="SSF46626">
    <property type="entry name" value="Cytochrome c"/>
    <property type="match status" value="2"/>
</dbReference>
<evidence type="ECO:0000256" key="3">
    <source>
        <dbReference type="ARBA" id="ARBA00022617"/>
    </source>
</evidence>
<keyword evidence="8 13" id="KW-0249">Electron transport</keyword>
<comment type="subunit">
    <text evidence="13">Heterodimer of SoxA and SoxX.</text>
</comment>
<dbReference type="EMBL" id="CP041165">
    <property type="protein sequence ID" value="QOP42038.1"/>
    <property type="molecule type" value="Genomic_DNA"/>
</dbReference>
<evidence type="ECO:0000256" key="9">
    <source>
        <dbReference type="ARBA" id="ARBA00023004"/>
    </source>
</evidence>
<feature type="binding site" description="axial binding residue" evidence="16">
    <location>
        <position position="217"/>
    </location>
    <ligand>
        <name>heme c</name>
        <dbReference type="ChEBI" id="CHEBI:61717"/>
        <label>2</label>
    </ligand>
    <ligandPart>
        <name>Fe</name>
        <dbReference type="ChEBI" id="CHEBI:18248"/>
    </ligandPart>
</feature>
<dbReference type="GO" id="GO:0019417">
    <property type="term" value="P:sulfur oxidation"/>
    <property type="evidence" value="ECO:0007669"/>
    <property type="project" value="InterPro"/>
</dbReference>
<evidence type="ECO:0000256" key="1">
    <source>
        <dbReference type="ARBA" id="ARBA00004418"/>
    </source>
</evidence>
<dbReference type="PROSITE" id="PS51007">
    <property type="entry name" value="CYTC"/>
    <property type="match status" value="1"/>
</dbReference>
<evidence type="ECO:0000256" key="16">
    <source>
        <dbReference type="PIRSR" id="PIRSR038455-3"/>
    </source>
</evidence>
<dbReference type="Gene3D" id="1.10.760.10">
    <property type="entry name" value="Cytochrome c-like domain"/>
    <property type="match status" value="2"/>
</dbReference>
<evidence type="ECO:0000256" key="11">
    <source>
        <dbReference type="ARBA" id="ARBA00048077"/>
    </source>
</evidence>
<dbReference type="GO" id="GO:0016669">
    <property type="term" value="F:oxidoreductase activity, acting on a sulfur group of donors, cytochrome as acceptor"/>
    <property type="evidence" value="ECO:0007669"/>
    <property type="project" value="InterPro"/>
</dbReference>
<evidence type="ECO:0000256" key="17">
    <source>
        <dbReference type="SAM" id="SignalP"/>
    </source>
</evidence>
<evidence type="ECO:0000313" key="20">
    <source>
        <dbReference type="Proteomes" id="UP000593910"/>
    </source>
</evidence>
<evidence type="ECO:0000256" key="7">
    <source>
        <dbReference type="ARBA" id="ARBA00022764"/>
    </source>
</evidence>
<evidence type="ECO:0000256" key="8">
    <source>
        <dbReference type="ARBA" id="ARBA00022982"/>
    </source>
</evidence>
<sequence>MKTGIKIALSIAMLSSLSFGGEQFAMSDADRAMYAEMSENNPADIMVADGESYIEELGGDAALAKYLGVSEDNLPSYIAGFPRYIKKLDMVVGLDQVVQAMMHDQGKKPYTLKSAEMFSVLAYVKSIANGEKINIDVNANPQMKEAYALGKKTFETPRGGRGLSCLSCHSPDMIGTVLRTQPLPELGYPGNAAAATWPAYRMTKSSLRTLQRRFQGCMNNALLKVIPLGSKEMVALEVYLTDKAKNSEIAIPGLKR</sequence>
<comment type="similarity">
    <text evidence="10 13">Belongs to the SoxA family.</text>
</comment>
<keyword evidence="6 17" id="KW-0732">Signal</keyword>
<dbReference type="Pfam" id="PF21342">
    <property type="entry name" value="SoxA-TsdA_cyt-c"/>
    <property type="match status" value="1"/>
</dbReference>
<protein>
    <recommendedName>
        <fullName evidence="13">SoxAX cytochrome complex subunit A</fullName>
        <ecNumber evidence="13">2.8.5.2</ecNumber>
    </recommendedName>
    <alternativeName>
        <fullName evidence="13">Protein SoxA</fullName>
    </alternativeName>
    <alternativeName>
        <fullName evidence="13">Sulfur oxidizing protein A</fullName>
    </alternativeName>
    <alternativeName>
        <fullName evidence="13">Thiosulfate-oxidizing multienzyme system protein SoxA</fullName>
    </alternativeName>
</protein>
<keyword evidence="5 13" id="KW-0479">Metal-binding</keyword>
<feature type="chain" id="PRO_5032494522" description="SoxAX cytochrome complex subunit A" evidence="17">
    <location>
        <begin position="21"/>
        <end position="256"/>
    </location>
</feature>
<evidence type="ECO:0000256" key="14">
    <source>
        <dbReference type="PIRSR" id="PIRSR038455-1"/>
    </source>
</evidence>
<evidence type="ECO:0000256" key="4">
    <source>
        <dbReference type="ARBA" id="ARBA00022679"/>
    </source>
</evidence>
<dbReference type="NCBIfam" id="TIGR04484">
    <property type="entry name" value="thiosulf_SoxA"/>
    <property type="match status" value="1"/>
</dbReference>
<evidence type="ECO:0000256" key="5">
    <source>
        <dbReference type="ARBA" id="ARBA00022723"/>
    </source>
</evidence>
<dbReference type="EC" id="2.8.5.2" evidence="13"/>
<name>A0A7M1AZR8_9BACT</name>
<dbReference type="GO" id="GO:0070069">
    <property type="term" value="C:cytochrome complex"/>
    <property type="evidence" value="ECO:0007669"/>
    <property type="project" value="InterPro"/>
</dbReference>
<feature type="active site" description="Cysteine persulfide intermediate" evidence="14">
    <location>
        <position position="217"/>
    </location>
</feature>
<dbReference type="GO" id="GO:0046872">
    <property type="term" value="F:metal ion binding"/>
    <property type="evidence" value="ECO:0007669"/>
    <property type="project" value="UniProtKB-KW"/>
</dbReference>
<dbReference type="GO" id="GO:0042597">
    <property type="term" value="C:periplasmic space"/>
    <property type="evidence" value="ECO:0007669"/>
    <property type="project" value="UniProtKB-SubCell"/>
</dbReference>
<dbReference type="GO" id="GO:0009055">
    <property type="term" value="F:electron transfer activity"/>
    <property type="evidence" value="ECO:0007669"/>
    <property type="project" value="InterPro"/>
</dbReference>
<dbReference type="RefSeq" id="WP_193113359.1">
    <property type="nucleotide sequence ID" value="NZ_CP041165.1"/>
</dbReference>
<evidence type="ECO:0000256" key="13">
    <source>
        <dbReference type="PIRNR" id="PIRNR038455"/>
    </source>
</evidence>
<feature type="binding site" description="axial binding residue" evidence="16">
    <location>
        <position position="169"/>
    </location>
    <ligand>
        <name>heme c</name>
        <dbReference type="ChEBI" id="CHEBI:61717"/>
        <label>2</label>
    </ligand>
    <ligandPart>
        <name>Fe</name>
        <dbReference type="ChEBI" id="CHEBI:18248"/>
    </ligandPart>
</feature>
<proteinExistence type="inferred from homology"/>
<dbReference type="InterPro" id="IPR009056">
    <property type="entry name" value="Cyt_c-like_dom"/>
</dbReference>
<dbReference type="Proteomes" id="UP000593910">
    <property type="component" value="Chromosome"/>
</dbReference>
<keyword evidence="20" id="KW-1185">Reference proteome</keyword>